<reference evidence="1 2" key="1">
    <citation type="submission" date="2019-10" db="EMBL/GenBank/DDBJ databases">
        <title>Nocardia macrotermitis sp. nov. and Nocardia aurantia sp. nov., isolated from the gut of fungus growing-termite Macrotermes natalensis.</title>
        <authorList>
            <person name="Benndorf R."/>
            <person name="Schwitalla J."/>
            <person name="Martin K."/>
            <person name="De Beer W."/>
            <person name="Kaster A.-K."/>
            <person name="Vollmers J."/>
            <person name="Poulsen M."/>
            <person name="Beemelmanns C."/>
        </authorList>
    </citation>
    <scope>NUCLEOTIDE SEQUENCE [LARGE SCALE GENOMIC DNA]</scope>
    <source>
        <strain evidence="1 2">RB56</strain>
    </source>
</reference>
<sequence>MTKPGLPSEFTEKITNTLREMETQEKDTLAGIGSVALESGDALWYVVYRTDVTEPELIEPVE</sequence>
<protein>
    <submittedName>
        <fullName evidence="1">Uncharacterized protein</fullName>
    </submittedName>
</protein>
<name>A0A7K0DX61_9NOCA</name>
<dbReference type="RefSeq" id="WP_153347673.1">
    <property type="nucleotide sequence ID" value="NZ_WEGI01000014.1"/>
</dbReference>
<dbReference type="Proteomes" id="UP000431401">
    <property type="component" value="Unassembled WGS sequence"/>
</dbReference>
<gene>
    <name evidence="1" type="ORF">NRB56_59680</name>
</gene>
<evidence type="ECO:0000313" key="2">
    <source>
        <dbReference type="Proteomes" id="UP000431401"/>
    </source>
</evidence>
<comment type="caution">
    <text evidence="1">The sequence shown here is derived from an EMBL/GenBank/DDBJ whole genome shotgun (WGS) entry which is preliminary data.</text>
</comment>
<accession>A0A7K0DX61</accession>
<evidence type="ECO:0000313" key="1">
    <source>
        <dbReference type="EMBL" id="MQY30366.1"/>
    </source>
</evidence>
<dbReference type="EMBL" id="WEGI01000014">
    <property type="protein sequence ID" value="MQY30366.1"/>
    <property type="molecule type" value="Genomic_DNA"/>
</dbReference>
<keyword evidence="2" id="KW-1185">Reference proteome</keyword>
<dbReference type="AlphaFoldDB" id="A0A7K0DX61"/>
<proteinExistence type="predicted"/>
<organism evidence="1 2">
    <name type="scientific">Nocardia aurantia</name>
    <dbReference type="NCBI Taxonomy" id="2585199"/>
    <lineage>
        <taxon>Bacteria</taxon>
        <taxon>Bacillati</taxon>
        <taxon>Actinomycetota</taxon>
        <taxon>Actinomycetes</taxon>
        <taxon>Mycobacteriales</taxon>
        <taxon>Nocardiaceae</taxon>
        <taxon>Nocardia</taxon>
    </lineage>
</organism>